<dbReference type="Proteomes" id="UP001629432">
    <property type="component" value="Unassembled WGS sequence"/>
</dbReference>
<reference evidence="2 3" key="1">
    <citation type="journal article" date="2024" name="Chem. Sci.">
        <title>Discovery of megapolipeptins by genome mining of a Burkholderiales bacteria collection.</title>
        <authorList>
            <person name="Paulo B.S."/>
            <person name="Recchia M.J.J."/>
            <person name="Lee S."/>
            <person name="Fergusson C.H."/>
            <person name="Romanowski S.B."/>
            <person name="Hernandez A."/>
            <person name="Krull N."/>
            <person name="Liu D.Y."/>
            <person name="Cavanagh H."/>
            <person name="Bos A."/>
            <person name="Gray C.A."/>
            <person name="Murphy B.T."/>
            <person name="Linington R.G."/>
            <person name="Eustaquio A.S."/>
        </authorList>
    </citation>
    <scope>NUCLEOTIDE SEQUENCE [LARGE SCALE GENOMIC DNA]</scope>
    <source>
        <strain evidence="2 3">RL17-338-BIC-A</strain>
    </source>
</reference>
<keyword evidence="3" id="KW-1185">Reference proteome</keyword>
<evidence type="ECO:0000256" key="1">
    <source>
        <dbReference type="SAM" id="SignalP"/>
    </source>
</evidence>
<protein>
    <submittedName>
        <fullName evidence="2">Uncharacterized protein</fullName>
    </submittedName>
</protein>
<dbReference type="EMBL" id="JAQQCF010000063">
    <property type="protein sequence ID" value="MFM0642249.1"/>
    <property type="molecule type" value="Genomic_DNA"/>
</dbReference>
<keyword evidence="1" id="KW-0732">Signal</keyword>
<sequence length="153" mass="16657">MTVKEIAAVAILALSLQARADVQLAPASDIDLHAAYCVGTETQTVASEGAEVAATNRDSPRRLESAAKARLLRLHHYLDGRLTFVAKMDIDAAIKRGSADMTSIVNDPNVKACANKCWHLPMIDSVDVAKRCMAPCDERLPQIWSCKDLSWLP</sequence>
<name>A0ABW9E5N7_9BURK</name>
<dbReference type="RefSeq" id="WP_408340825.1">
    <property type="nucleotide sequence ID" value="NZ_JAQQCF010000063.1"/>
</dbReference>
<proteinExistence type="predicted"/>
<organism evidence="2 3">
    <name type="scientific">Paraburkholderia metrosideri</name>
    <dbReference type="NCBI Taxonomy" id="580937"/>
    <lineage>
        <taxon>Bacteria</taxon>
        <taxon>Pseudomonadati</taxon>
        <taxon>Pseudomonadota</taxon>
        <taxon>Betaproteobacteria</taxon>
        <taxon>Burkholderiales</taxon>
        <taxon>Burkholderiaceae</taxon>
        <taxon>Paraburkholderia</taxon>
    </lineage>
</organism>
<evidence type="ECO:0000313" key="3">
    <source>
        <dbReference type="Proteomes" id="UP001629432"/>
    </source>
</evidence>
<gene>
    <name evidence="2" type="ORF">PQQ63_36800</name>
</gene>
<evidence type="ECO:0000313" key="2">
    <source>
        <dbReference type="EMBL" id="MFM0642249.1"/>
    </source>
</evidence>
<feature type="chain" id="PRO_5046245659" evidence="1">
    <location>
        <begin position="21"/>
        <end position="153"/>
    </location>
</feature>
<accession>A0ABW9E5N7</accession>
<comment type="caution">
    <text evidence="2">The sequence shown here is derived from an EMBL/GenBank/DDBJ whole genome shotgun (WGS) entry which is preliminary data.</text>
</comment>
<feature type="signal peptide" evidence="1">
    <location>
        <begin position="1"/>
        <end position="20"/>
    </location>
</feature>